<evidence type="ECO:0000313" key="2">
    <source>
        <dbReference type="WBParaSite" id="RSKR_0001108400.1"/>
    </source>
</evidence>
<reference evidence="2" key="1">
    <citation type="submission" date="2016-11" db="UniProtKB">
        <authorList>
            <consortium name="WormBaseParasite"/>
        </authorList>
    </citation>
    <scope>IDENTIFICATION</scope>
    <source>
        <strain evidence="2">KR3021</strain>
    </source>
</reference>
<dbReference type="Proteomes" id="UP000095286">
    <property type="component" value="Unplaced"/>
</dbReference>
<dbReference type="WBParaSite" id="RSKR_0001108400.1">
    <property type="protein sequence ID" value="RSKR_0001108400.1"/>
    <property type="gene ID" value="RSKR_0001108400"/>
</dbReference>
<organism evidence="1 2">
    <name type="scientific">Rhabditophanes sp. KR3021</name>
    <dbReference type="NCBI Taxonomy" id="114890"/>
    <lineage>
        <taxon>Eukaryota</taxon>
        <taxon>Metazoa</taxon>
        <taxon>Ecdysozoa</taxon>
        <taxon>Nematoda</taxon>
        <taxon>Chromadorea</taxon>
        <taxon>Rhabditida</taxon>
        <taxon>Tylenchina</taxon>
        <taxon>Panagrolaimomorpha</taxon>
        <taxon>Strongyloidoidea</taxon>
        <taxon>Alloionematidae</taxon>
        <taxon>Rhabditophanes</taxon>
    </lineage>
</organism>
<evidence type="ECO:0000313" key="1">
    <source>
        <dbReference type="Proteomes" id="UP000095286"/>
    </source>
</evidence>
<name>A0AC35UHU5_9BILA</name>
<sequence length="674" mass="77641">MTSLKTITIKAKHPTIKKWETLFIVGDVDELGNWDVKNGLPLTQSDDLWELQINLPLDCHFRFFTAYQLYSETREDKKILIISQWEALQNHRTFKEYEIYQFGASNPQISVNLGWLTNKEECEVHLRVHGEALHFFRQQYKDKEFRIKVTPFDLRYKEIDHDSAQINLPNLPTFSITELAVISIPSSDFQQQHDSGVSFTNSKDYLTFKTTTSSFENVAFRFDFFTSNNAILTRSATAIFMPSNYTESLGETLIPILTPSQWPIGQIKIDYFLIRSIRESDQTQNMGNTLVRTWPKEKAVEVGHRGMGDSFTKEATVRENTIRSFNQAGKNGADYVEFDVQLTKDKQAIIYHDFHVKVCVAKKHGDFLDTTNILSRNSSSTSLNSISNFTKPEKEPENTDYHTLAVKDLKLKQLQLLHLDHINNSANNIKLNIPLTEYIDEDNDQKPFPLLSECLQKVIEEIGFNIEIKYPLPMNDGTHECKHYFERNLFIDVILEEIFEFAGKRRIIFSSFDADMCTLIAKKQNKYPVLLLCVGETKRYLPFKDIRQGTSEMAINFAKASKILGVNFHSEDLLRDPEIKERADKLGLVSFAWGNDLDKYETVKHFINVLKIDGLIYDRIGENEHRCGKFVVARESRKALMNRSTTPTVSRNPSLEKCSSDSPKALTLNIDKSL</sequence>
<protein>
    <submittedName>
        <fullName evidence="2">Glycerophosphocholine phosphodiesterase GPCPD1</fullName>
    </submittedName>
</protein>
<proteinExistence type="predicted"/>
<accession>A0AC35UHU5</accession>